<protein>
    <submittedName>
        <fullName evidence="1">Uncharacterized protein</fullName>
    </submittedName>
</protein>
<evidence type="ECO:0000313" key="2">
    <source>
        <dbReference type="Proteomes" id="UP000664658"/>
    </source>
</evidence>
<organism evidence="1 2">
    <name type="scientific">Plesiomonas shigelloides</name>
    <name type="common">Aeromonas shigelloides</name>
    <dbReference type="NCBI Taxonomy" id="703"/>
    <lineage>
        <taxon>Bacteria</taxon>
        <taxon>Pseudomonadati</taxon>
        <taxon>Pseudomonadota</taxon>
        <taxon>Gammaproteobacteria</taxon>
        <taxon>Enterobacterales</taxon>
        <taxon>Enterobacteriaceae</taxon>
        <taxon>Plesiomonas</taxon>
    </lineage>
</organism>
<reference evidence="1" key="1">
    <citation type="submission" date="2021-03" db="EMBL/GenBank/DDBJ databases">
        <title>Plesiomonas shigelloides zfcc0051, isolated from zebrafish feces.</title>
        <authorList>
            <person name="Vanderhoek Z."/>
            <person name="Gaulke C."/>
        </authorList>
    </citation>
    <scope>NUCLEOTIDE SEQUENCE</scope>
    <source>
        <strain evidence="1">Zfcc0051</strain>
    </source>
</reference>
<name>A0A8I2B445_PLESH</name>
<dbReference type="AlphaFoldDB" id="A0A8I2B445"/>
<comment type="caution">
    <text evidence="1">The sequence shown here is derived from an EMBL/GenBank/DDBJ whole genome shotgun (WGS) entry which is preliminary data.</text>
</comment>
<accession>A0A8I2B445</accession>
<proteinExistence type="predicted"/>
<sequence>MAEMIESPSQYYDRLVAGLTTRLVGDIPVLGYEDFGSVPLNGPAVFIQFEDAHPGTHRPDGRYQHQFLITAHCVVPASVPRAVLVAIDLASELERVIDSNTFGLSASCCGQPDIQVNGDTGFMLGVDGVESRGVQWIQPLYLGAGTFAPSPIRDGVRFAVNPDNPDDPNAYRPLL</sequence>
<dbReference type="Proteomes" id="UP000664658">
    <property type="component" value="Unassembled WGS sequence"/>
</dbReference>
<dbReference type="EMBL" id="JAFNAA010000018">
    <property type="protein sequence ID" value="MBO1109391.1"/>
    <property type="molecule type" value="Genomic_DNA"/>
</dbReference>
<gene>
    <name evidence="1" type="ORF">J2R62_14440</name>
</gene>
<dbReference type="RefSeq" id="WP_207542542.1">
    <property type="nucleotide sequence ID" value="NZ_JAFNAA010000018.1"/>
</dbReference>
<evidence type="ECO:0000313" key="1">
    <source>
        <dbReference type="EMBL" id="MBO1109391.1"/>
    </source>
</evidence>